<reference evidence="2 3" key="1">
    <citation type="submission" date="2024-07" db="EMBL/GenBank/DDBJ databases">
        <title>Section-level genome sequencing and comparative genomics of Aspergillus sections Usti and Cavernicolus.</title>
        <authorList>
            <consortium name="Lawrence Berkeley National Laboratory"/>
            <person name="Nybo J.L."/>
            <person name="Vesth T.C."/>
            <person name="Theobald S."/>
            <person name="Frisvad J.C."/>
            <person name="Larsen T.O."/>
            <person name="Kjaerboelling I."/>
            <person name="Rothschild-Mancinelli K."/>
            <person name="Lyhne E.K."/>
            <person name="Kogle M.E."/>
            <person name="Barry K."/>
            <person name="Clum A."/>
            <person name="Na H."/>
            <person name="Ledsgaard L."/>
            <person name="Lin J."/>
            <person name="Lipzen A."/>
            <person name="Kuo A."/>
            <person name="Riley R."/>
            <person name="Mondo S."/>
            <person name="LaButti K."/>
            <person name="Haridas S."/>
            <person name="Pangalinan J."/>
            <person name="Salamov A.A."/>
            <person name="Simmons B.A."/>
            <person name="Magnuson J.K."/>
            <person name="Chen J."/>
            <person name="Drula E."/>
            <person name="Henrissat B."/>
            <person name="Wiebenga A."/>
            <person name="Lubbers R.J."/>
            <person name="Gomes A.C."/>
            <person name="Makela M.R."/>
            <person name="Stajich J."/>
            <person name="Grigoriev I.V."/>
            <person name="Mortensen U.H."/>
            <person name="De vries R.P."/>
            <person name="Baker S.E."/>
            <person name="Andersen M.R."/>
        </authorList>
    </citation>
    <scope>NUCLEOTIDE SEQUENCE [LARGE SCALE GENOMIC DNA]</scope>
    <source>
        <strain evidence="2 3">CBS 600.67</strain>
    </source>
</reference>
<name>A0ABR4I280_9EURO</name>
<evidence type="ECO:0000313" key="2">
    <source>
        <dbReference type="EMBL" id="KAL2821853.1"/>
    </source>
</evidence>
<comment type="caution">
    <text evidence="2">The sequence shown here is derived from an EMBL/GenBank/DDBJ whole genome shotgun (WGS) entry which is preliminary data.</text>
</comment>
<keyword evidence="3" id="KW-1185">Reference proteome</keyword>
<evidence type="ECO:0000256" key="1">
    <source>
        <dbReference type="SAM" id="MobiDB-lite"/>
    </source>
</evidence>
<organism evidence="2 3">
    <name type="scientific">Aspergillus cavernicola</name>
    <dbReference type="NCBI Taxonomy" id="176166"/>
    <lineage>
        <taxon>Eukaryota</taxon>
        <taxon>Fungi</taxon>
        <taxon>Dikarya</taxon>
        <taxon>Ascomycota</taxon>
        <taxon>Pezizomycotina</taxon>
        <taxon>Eurotiomycetes</taxon>
        <taxon>Eurotiomycetidae</taxon>
        <taxon>Eurotiales</taxon>
        <taxon>Aspergillaceae</taxon>
        <taxon>Aspergillus</taxon>
        <taxon>Aspergillus subgen. Nidulantes</taxon>
    </lineage>
</organism>
<dbReference type="EMBL" id="JBFXLS010000061">
    <property type="protein sequence ID" value="KAL2821853.1"/>
    <property type="molecule type" value="Genomic_DNA"/>
</dbReference>
<accession>A0ABR4I280</accession>
<dbReference type="Proteomes" id="UP001610335">
    <property type="component" value="Unassembled WGS sequence"/>
</dbReference>
<protein>
    <submittedName>
        <fullName evidence="2">Uncharacterized protein</fullName>
    </submittedName>
</protein>
<feature type="region of interest" description="Disordered" evidence="1">
    <location>
        <begin position="52"/>
        <end position="77"/>
    </location>
</feature>
<proteinExistence type="predicted"/>
<feature type="compositionally biased region" description="Polar residues" evidence="1">
    <location>
        <begin position="63"/>
        <end position="77"/>
    </location>
</feature>
<gene>
    <name evidence="2" type="ORF">BDW59DRAFT_174056</name>
</gene>
<sequence>MYSNEVLDASAAKSHTLAGGRGANALARSQRYWRSSRVGQVWRRSTSVSLMREGGVQEEPQELNWNSRSTGRSTNKHTATAIMGRFEGAKKAKALMMISWSKMDRLSREEEVDKLWLKSARTGRRVGLGR</sequence>
<evidence type="ECO:0000313" key="3">
    <source>
        <dbReference type="Proteomes" id="UP001610335"/>
    </source>
</evidence>